<feature type="domain" description="Glutamine amidotransferase type-2" evidence="2">
    <location>
        <begin position="13"/>
        <end position="256"/>
    </location>
</feature>
<name>A0A423PZW6_9GAMM</name>
<dbReference type="InParanoid" id="A0A423PZW6"/>
<evidence type="ECO:0000313" key="3">
    <source>
        <dbReference type="EMBL" id="ROO31278.1"/>
    </source>
</evidence>
<comment type="caution">
    <text evidence="3">The sequence shown here is derived from an EMBL/GenBank/DDBJ whole genome shotgun (WGS) entry which is preliminary data.</text>
</comment>
<keyword evidence="3" id="KW-0808">Transferase</keyword>
<dbReference type="InterPro" id="IPR029055">
    <property type="entry name" value="Ntn_hydrolases_N"/>
</dbReference>
<proteinExistence type="predicted"/>
<dbReference type="Proteomes" id="UP000285310">
    <property type="component" value="Unassembled WGS sequence"/>
</dbReference>
<dbReference type="InterPro" id="IPR017932">
    <property type="entry name" value="GATase_2_dom"/>
</dbReference>
<dbReference type="AlphaFoldDB" id="A0A423PZW6"/>
<dbReference type="GO" id="GO:0016740">
    <property type="term" value="F:transferase activity"/>
    <property type="evidence" value="ECO:0007669"/>
    <property type="project" value="UniProtKB-KW"/>
</dbReference>
<dbReference type="InterPro" id="IPR052373">
    <property type="entry name" value="Gamma-glu_amide_hydrolase"/>
</dbReference>
<dbReference type="SUPFAM" id="SSF56235">
    <property type="entry name" value="N-terminal nucleophile aminohydrolases (Ntn hydrolases)"/>
    <property type="match status" value="1"/>
</dbReference>
<organism evidence="3 4">
    <name type="scientific">Salinisphaera japonica YTM-1</name>
    <dbReference type="NCBI Taxonomy" id="1209778"/>
    <lineage>
        <taxon>Bacteria</taxon>
        <taxon>Pseudomonadati</taxon>
        <taxon>Pseudomonadota</taxon>
        <taxon>Gammaproteobacteria</taxon>
        <taxon>Salinisphaerales</taxon>
        <taxon>Salinisphaeraceae</taxon>
        <taxon>Salinisphaera</taxon>
    </lineage>
</organism>
<evidence type="ECO:0000259" key="2">
    <source>
        <dbReference type="PROSITE" id="PS51278"/>
    </source>
</evidence>
<keyword evidence="4" id="KW-1185">Reference proteome</keyword>
<dbReference type="OrthoDB" id="9804310at2"/>
<protein>
    <submittedName>
        <fullName evidence="3">Glutamine amidotransferase</fullName>
    </submittedName>
</protein>
<dbReference type="EMBL" id="AYKG01000006">
    <property type="protein sequence ID" value="ROO31278.1"/>
    <property type="molecule type" value="Genomic_DNA"/>
</dbReference>
<dbReference type="InterPro" id="IPR026869">
    <property type="entry name" value="EgtC-like"/>
</dbReference>
<dbReference type="PANTHER" id="PTHR43187:SF1">
    <property type="entry name" value="GLUTAMINE AMIDOTRANSFERASE DUG3-RELATED"/>
    <property type="match status" value="1"/>
</dbReference>
<accession>A0A423PZW6</accession>
<keyword evidence="1 3" id="KW-0315">Glutamine amidotransferase</keyword>
<dbReference type="PROSITE" id="PS51278">
    <property type="entry name" value="GATASE_TYPE_2"/>
    <property type="match status" value="1"/>
</dbReference>
<gene>
    <name evidence="3" type="ORF">SAJA_02965</name>
</gene>
<dbReference type="PANTHER" id="PTHR43187">
    <property type="entry name" value="GLUTAMINE AMIDOTRANSFERASE DUG3-RELATED"/>
    <property type="match status" value="1"/>
</dbReference>
<reference evidence="3 4" key="1">
    <citation type="submission" date="2013-10" db="EMBL/GenBank/DDBJ databases">
        <title>Salinisphaera japonica YTM-1 Genome Sequencing.</title>
        <authorList>
            <person name="Lai Q."/>
            <person name="Li C."/>
            <person name="Shao Z."/>
        </authorList>
    </citation>
    <scope>NUCLEOTIDE SEQUENCE [LARGE SCALE GENOMIC DNA]</scope>
    <source>
        <strain evidence="3 4">YTM-1</strain>
    </source>
</reference>
<dbReference type="CDD" id="cd01908">
    <property type="entry name" value="YafJ"/>
    <property type="match status" value="1"/>
</dbReference>
<dbReference type="Gene3D" id="3.60.20.10">
    <property type="entry name" value="Glutamine Phosphoribosylpyrophosphate, subunit 1, domain 1"/>
    <property type="match status" value="1"/>
</dbReference>
<sequence length="256" mass="27709">MGGCCIAWTVFMCRIAAFIGAPCRLDTFLSAPPHSLARQAWDARETISSTVNADGWGVAWYDDAHVPAVYRHILPIWADGNLDALSRSLTRPVWLANVRSATSGLGTDHANTQPFTGDGLIFVHNGYIERFSEGIRARMRAEIDPAIEEDINGNTDSEYLFALLRSQPGTPAEKLARAHERTLALLGETPSRKALLNMIVTDGQAMTGLRSSVNAPAPSLYVHHDWQGGQVVASEAFDDSPGWSAVSAESFVTVSA</sequence>
<dbReference type="Pfam" id="PF13230">
    <property type="entry name" value="GATase_4"/>
    <property type="match status" value="1"/>
</dbReference>
<evidence type="ECO:0000256" key="1">
    <source>
        <dbReference type="ARBA" id="ARBA00022962"/>
    </source>
</evidence>
<evidence type="ECO:0000313" key="4">
    <source>
        <dbReference type="Proteomes" id="UP000285310"/>
    </source>
</evidence>